<reference evidence="7" key="1">
    <citation type="submission" date="2024-07" db="EMBL/GenBank/DDBJ databases">
        <title>Complete genome sequence of Verrucomicrobiaceae bacterium NT6N.</title>
        <authorList>
            <person name="Huang C."/>
            <person name="Takami H."/>
            <person name="Hamasaki K."/>
        </authorList>
    </citation>
    <scope>NUCLEOTIDE SEQUENCE</scope>
    <source>
        <strain evidence="7">NT6N</strain>
    </source>
</reference>
<dbReference type="SUPFAM" id="SSF46785">
    <property type="entry name" value="Winged helix' DNA-binding domain"/>
    <property type="match status" value="1"/>
</dbReference>
<dbReference type="InterPro" id="IPR036390">
    <property type="entry name" value="WH_DNA-bd_sf"/>
</dbReference>
<proteinExistence type="predicted"/>
<dbReference type="Gene3D" id="1.10.10.10">
    <property type="entry name" value="Winged helix-like DNA-binding domain superfamily/Winged helix DNA-binding domain"/>
    <property type="match status" value="1"/>
</dbReference>
<sequence>MRHSAYQLPHMKPLKRRSVIEQSAELLRESLRNGSMSGRLPGVVKLAKEAGVSKLTMRAALRLLEEEGLVELAENGYSRNVVTSSLSTHKIRRIGLLLPEPLSEQNAQFQQLIIGVQHYLEDMGFDAFIFKDDLRLLKHDIGRVKAMLSKTPVDACMVVAGPREILEWFSEQPLPCLAIFGRAGRLPIARFGPRKSDAILDGVRKLIELGHKRIILLNRRERRVPELGTFELSFLAVLEESGIETSSYNIPDWEETPEGFHKLLGELFRVTPPTALIIDEISMWVAAQQFLALNRIRVPEQVSVVATDYDPAFIWCSPPITHVRWQNEPIIRRIGRWAAGVKQGRVDTKQVTDPAEFVLGGTIGPVSTVPIK</sequence>
<name>A0AAT9FL39_9BACT</name>
<dbReference type="Pfam" id="PF00392">
    <property type="entry name" value="GntR"/>
    <property type="match status" value="1"/>
</dbReference>
<evidence type="ECO:0000256" key="4">
    <source>
        <dbReference type="ARBA" id="ARBA00023163"/>
    </source>
</evidence>
<dbReference type="Gene3D" id="3.40.50.2300">
    <property type="match status" value="2"/>
</dbReference>
<evidence type="ECO:0000256" key="2">
    <source>
        <dbReference type="ARBA" id="ARBA00023015"/>
    </source>
</evidence>
<evidence type="ECO:0000256" key="1">
    <source>
        <dbReference type="ARBA" id="ARBA00022491"/>
    </source>
</evidence>
<evidence type="ECO:0000256" key="3">
    <source>
        <dbReference type="ARBA" id="ARBA00023125"/>
    </source>
</evidence>
<evidence type="ECO:0000259" key="5">
    <source>
        <dbReference type="Pfam" id="PF00392"/>
    </source>
</evidence>
<dbReference type="InterPro" id="IPR046335">
    <property type="entry name" value="LacI/GalR-like_sensor"/>
</dbReference>
<evidence type="ECO:0000313" key="7">
    <source>
        <dbReference type="EMBL" id="BDS06730.1"/>
    </source>
</evidence>
<dbReference type="GO" id="GO:0000976">
    <property type="term" value="F:transcription cis-regulatory region binding"/>
    <property type="evidence" value="ECO:0007669"/>
    <property type="project" value="TreeGrafter"/>
</dbReference>
<dbReference type="Pfam" id="PF13377">
    <property type="entry name" value="Peripla_BP_3"/>
    <property type="match status" value="1"/>
</dbReference>
<feature type="domain" description="Transcriptional regulator LacI/GalR-like sensor" evidence="6">
    <location>
        <begin position="203"/>
        <end position="362"/>
    </location>
</feature>
<keyword evidence="3" id="KW-0238">DNA-binding</keyword>
<organism evidence="7">
    <name type="scientific">Oceaniferula spumae</name>
    <dbReference type="NCBI Taxonomy" id="2979115"/>
    <lineage>
        <taxon>Bacteria</taxon>
        <taxon>Pseudomonadati</taxon>
        <taxon>Verrucomicrobiota</taxon>
        <taxon>Verrucomicrobiia</taxon>
        <taxon>Verrucomicrobiales</taxon>
        <taxon>Verrucomicrobiaceae</taxon>
        <taxon>Oceaniferula</taxon>
    </lineage>
</organism>
<keyword evidence="1" id="KW-0678">Repressor</keyword>
<dbReference type="KEGG" id="osu:NT6N_17700"/>
<keyword evidence="2" id="KW-0805">Transcription regulation</keyword>
<dbReference type="SUPFAM" id="SSF53822">
    <property type="entry name" value="Periplasmic binding protein-like I"/>
    <property type="match status" value="1"/>
</dbReference>
<dbReference type="PRINTS" id="PR00035">
    <property type="entry name" value="HTHGNTR"/>
</dbReference>
<dbReference type="AlphaFoldDB" id="A0AAT9FL39"/>
<keyword evidence="4" id="KW-0804">Transcription</keyword>
<gene>
    <name evidence="7" type="ORF">NT6N_17700</name>
</gene>
<feature type="domain" description="HTH gntR-type" evidence="5">
    <location>
        <begin position="24"/>
        <end position="73"/>
    </location>
</feature>
<dbReference type="GO" id="GO:0003700">
    <property type="term" value="F:DNA-binding transcription factor activity"/>
    <property type="evidence" value="ECO:0007669"/>
    <property type="project" value="InterPro"/>
</dbReference>
<dbReference type="PANTHER" id="PTHR30146:SF148">
    <property type="entry name" value="HTH-TYPE TRANSCRIPTIONAL REPRESSOR PURR-RELATED"/>
    <property type="match status" value="1"/>
</dbReference>
<dbReference type="EMBL" id="AP026866">
    <property type="protein sequence ID" value="BDS06730.1"/>
    <property type="molecule type" value="Genomic_DNA"/>
</dbReference>
<dbReference type="PANTHER" id="PTHR30146">
    <property type="entry name" value="LACI-RELATED TRANSCRIPTIONAL REPRESSOR"/>
    <property type="match status" value="1"/>
</dbReference>
<dbReference type="InterPro" id="IPR000524">
    <property type="entry name" value="Tscrpt_reg_HTH_GntR"/>
</dbReference>
<accession>A0AAT9FL39</accession>
<evidence type="ECO:0000259" key="6">
    <source>
        <dbReference type="Pfam" id="PF13377"/>
    </source>
</evidence>
<dbReference type="InterPro" id="IPR028082">
    <property type="entry name" value="Peripla_BP_I"/>
</dbReference>
<dbReference type="InterPro" id="IPR036388">
    <property type="entry name" value="WH-like_DNA-bd_sf"/>
</dbReference>
<protein>
    <submittedName>
        <fullName evidence="7">LacI family transcriptional regulator</fullName>
    </submittedName>
</protein>